<dbReference type="AlphaFoldDB" id="A0A7T8GN76"/>
<organism evidence="2 3">
    <name type="scientific">Caligus rogercresseyi</name>
    <name type="common">Sea louse</name>
    <dbReference type="NCBI Taxonomy" id="217165"/>
    <lineage>
        <taxon>Eukaryota</taxon>
        <taxon>Metazoa</taxon>
        <taxon>Ecdysozoa</taxon>
        <taxon>Arthropoda</taxon>
        <taxon>Crustacea</taxon>
        <taxon>Multicrustacea</taxon>
        <taxon>Hexanauplia</taxon>
        <taxon>Copepoda</taxon>
        <taxon>Siphonostomatoida</taxon>
        <taxon>Caligidae</taxon>
        <taxon>Caligus</taxon>
    </lineage>
</organism>
<proteinExistence type="predicted"/>
<feature type="compositionally biased region" description="Polar residues" evidence="1">
    <location>
        <begin position="37"/>
        <end position="54"/>
    </location>
</feature>
<evidence type="ECO:0000313" key="2">
    <source>
        <dbReference type="EMBL" id="QQP34687.1"/>
    </source>
</evidence>
<dbReference type="EMBL" id="CP045906">
    <property type="protein sequence ID" value="QQP34687.1"/>
    <property type="molecule type" value="Genomic_DNA"/>
</dbReference>
<evidence type="ECO:0000313" key="3">
    <source>
        <dbReference type="Proteomes" id="UP000595437"/>
    </source>
</evidence>
<gene>
    <name evidence="2" type="ORF">FKW44_022661</name>
</gene>
<accession>A0A7T8GN76</accession>
<dbReference type="Proteomes" id="UP000595437">
    <property type="component" value="Chromosome 17"/>
</dbReference>
<feature type="region of interest" description="Disordered" evidence="1">
    <location>
        <begin position="37"/>
        <end position="63"/>
    </location>
</feature>
<reference evidence="3" key="1">
    <citation type="submission" date="2021-01" db="EMBL/GenBank/DDBJ databases">
        <title>Caligus Genome Assembly.</title>
        <authorList>
            <person name="Gallardo-Escarate C."/>
        </authorList>
    </citation>
    <scope>NUCLEOTIDE SEQUENCE [LARGE SCALE GENOMIC DNA]</scope>
</reference>
<name>A0A7T8GN76_CALRO</name>
<evidence type="ECO:0000256" key="1">
    <source>
        <dbReference type="SAM" id="MobiDB-lite"/>
    </source>
</evidence>
<keyword evidence="3" id="KW-1185">Reference proteome</keyword>
<protein>
    <submittedName>
        <fullName evidence="2">Uncharacterized protein</fullName>
    </submittedName>
</protein>
<sequence length="63" mass="6779">MKATEKIIKYLVSIDSPPEAEEDANVSAADISLSDGLNSSTNSNILEESNNTSHYDMDDFGAI</sequence>